<evidence type="ECO:0000313" key="2">
    <source>
        <dbReference type="Proteomes" id="UP000240493"/>
    </source>
</evidence>
<gene>
    <name evidence="1" type="ORF">M441DRAFT_69718</name>
</gene>
<sequence>MRSEHVVGQMNGSLMAALPQVVSICYSFTTNAIYYWVLVAAYGGEREGEFHDFMNPQGLKRERVETKNFPSTAVSLCM</sequence>
<keyword evidence="2" id="KW-1185">Reference proteome</keyword>
<accession>A0A2T3Z4Y7</accession>
<proteinExistence type="predicted"/>
<reference evidence="1 2" key="1">
    <citation type="submission" date="2016-07" db="EMBL/GenBank/DDBJ databases">
        <title>Multiple horizontal gene transfer events from other fungi enriched the ability of initially mycotrophic Trichoderma (Ascomycota) to feed on dead plant biomass.</title>
        <authorList>
            <consortium name="DOE Joint Genome Institute"/>
            <person name="Aerts A."/>
            <person name="Atanasova L."/>
            <person name="Chenthamara K."/>
            <person name="Zhang J."/>
            <person name="Grujic M."/>
            <person name="Henrissat B."/>
            <person name="Kuo A."/>
            <person name="Salamov A."/>
            <person name="Lipzen A."/>
            <person name="Labutti K."/>
            <person name="Barry K."/>
            <person name="Miao Y."/>
            <person name="Rahimi M.J."/>
            <person name="Shen Q."/>
            <person name="Grigoriev I.V."/>
            <person name="Kubicek C.P."/>
            <person name="Druzhinina I.S."/>
        </authorList>
    </citation>
    <scope>NUCLEOTIDE SEQUENCE [LARGE SCALE GENOMIC DNA]</scope>
    <source>
        <strain evidence="1 2">CBS 433.97</strain>
    </source>
</reference>
<organism evidence="1 2">
    <name type="scientific">Trichoderma asperellum (strain ATCC 204424 / CBS 433.97 / NBRC 101777)</name>
    <dbReference type="NCBI Taxonomy" id="1042311"/>
    <lineage>
        <taxon>Eukaryota</taxon>
        <taxon>Fungi</taxon>
        <taxon>Dikarya</taxon>
        <taxon>Ascomycota</taxon>
        <taxon>Pezizomycotina</taxon>
        <taxon>Sordariomycetes</taxon>
        <taxon>Hypocreomycetidae</taxon>
        <taxon>Hypocreales</taxon>
        <taxon>Hypocreaceae</taxon>
        <taxon>Trichoderma</taxon>
    </lineage>
</organism>
<dbReference type="EMBL" id="KZ679263">
    <property type="protein sequence ID" value="PTB39873.1"/>
    <property type="molecule type" value="Genomic_DNA"/>
</dbReference>
<dbReference type="Proteomes" id="UP000240493">
    <property type="component" value="Unassembled WGS sequence"/>
</dbReference>
<dbReference type="AlphaFoldDB" id="A0A2T3Z4Y7"/>
<name>A0A2T3Z4Y7_TRIA4</name>
<evidence type="ECO:0000313" key="1">
    <source>
        <dbReference type="EMBL" id="PTB39873.1"/>
    </source>
</evidence>
<protein>
    <submittedName>
        <fullName evidence="1">Uncharacterized protein</fullName>
    </submittedName>
</protein>